<dbReference type="Gene3D" id="2.130.10.10">
    <property type="entry name" value="YVTN repeat-like/Quinoprotein amine dehydrogenase"/>
    <property type="match status" value="1"/>
</dbReference>
<dbReference type="eggNOG" id="COG3391">
    <property type="taxonomic scope" value="Bacteria"/>
</dbReference>
<accession>I0IPP2</accession>
<evidence type="ECO:0000256" key="2">
    <source>
        <dbReference type="SAM" id="SignalP"/>
    </source>
</evidence>
<dbReference type="STRING" id="1162668.LFE_1559"/>
<dbReference type="InterPro" id="IPR011048">
    <property type="entry name" value="Haem_d1_sf"/>
</dbReference>
<dbReference type="Proteomes" id="UP000007382">
    <property type="component" value="Chromosome"/>
</dbReference>
<name>I0IPP2_LEPFC</name>
<gene>
    <name evidence="3" type="ordered locus">LFE_1559</name>
</gene>
<feature type="compositionally biased region" description="Polar residues" evidence="1">
    <location>
        <begin position="371"/>
        <end position="409"/>
    </location>
</feature>
<protein>
    <submittedName>
        <fullName evidence="3">Uncharacterized protein</fullName>
    </submittedName>
</protein>
<sequence length="409" mass="44700">MKFKGVISLLFLLLLCRAFLPDDSFGGSVLQANVPTGTVSSVKIESRPLYRLSYPIQTMRMGYSKTAHLVFLTLMKSGQVLVLDSRTGKVIKTISNVVKPLDATFDWKKRNILVTEGDSREFHVIPLDDPSKMKDLPTGLNPTVIKYRGDFGTFLLAGAVHILYRLDSASYQVERWTAFGDRIHEITFLGKGLYIPLLRHSRILVVDGKTLQVTHQETLDLCERLTTVLPLTGGGVAALCENELLVRRQSGGAFHHRYSDDSPGTMVGPVQSEFLLIFYPDAEEMVLTDLRTLKPVQRVSIDGRPMWSLLNHDGTGVFVVVSNPSTGIVSFERFSLNPIYSQKVAVGKTKKILPQLVNPVLPASGSLPISGKNSASAPSIKTAPPSGSSQKGVLPSSAKTRGTGTPPNK</sequence>
<dbReference type="RefSeq" id="WP_014449728.1">
    <property type="nucleotide sequence ID" value="NC_017094.1"/>
</dbReference>
<dbReference type="SUPFAM" id="SSF51004">
    <property type="entry name" value="C-terminal (heme d1) domain of cytochrome cd1-nitrite reductase"/>
    <property type="match status" value="1"/>
</dbReference>
<dbReference type="HOGENOM" id="CLU_707495_0_0_0"/>
<proteinExistence type="predicted"/>
<organism evidence="3 4">
    <name type="scientific">Leptospirillum ferrooxidans (strain C2-3)</name>
    <dbReference type="NCBI Taxonomy" id="1162668"/>
    <lineage>
        <taxon>Bacteria</taxon>
        <taxon>Pseudomonadati</taxon>
        <taxon>Nitrospirota</taxon>
        <taxon>Nitrospiria</taxon>
        <taxon>Nitrospirales</taxon>
        <taxon>Nitrospiraceae</taxon>
        <taxon>Leptospirillum</taxon>
    </lineage>
</organism>
<feature type="signal peptide" evidence="2">
    <location>
        <begin position="1"/>
        <end position="20"/>
    </location>
</feature>
<dbReference type="InterPro" id="IPR015943">
    <property type="entry name" value="WD40/YVTN_repeat-like_dom_sf"/>
</dbReference>
<reference evidence="4" key="2">
    <citation type="submission" date="2012-03" db="EMBL/GenBank/DDBJ databases">
        <title>The complete genome sequence of the pioneer microbe on fresh volcanic deposit, Leptospirillum ferrooxidans strain C2-3.</title>
        <authorList>
            <person name="Fujimura R."/>
            <person name="Sato Y."/>
            <person name="Nishizawa T."/>
            <person name="Nanba K."/>
            <person name="Oshima K."/>
            <person name="Hattori M."/>
            <person name="Kamijo T."/>
            <person name="Ohta H."/>
        </authorList>
    </citation>
    <scope>NUCLEOTIDE SEQUENCE [LARGE SCALE GENOMIC DNA]</scope>
    <source>
        <strain evidence="4">C2-3</strain>
    </source>
</reference>
<evidence type="ECO:0000256" key="1">
    <source>
        <dbReference type="SAM" id="MobiDB-lite"/>
    </source>
</evidence>
<dbReference type="AlphaFoldDB" id="I0IPP2"/>
<dbReference type="KEGG" id="lfc:LFE_1559"/>
<dbReference type="EMBL" id="AP012342">
    <property type="protein sequence ID" value="BAM07241.1"/>
    <property type="molecule type" value="Genomic_DNA"/>
</dbReference>
<keyword evidence="4" id="KW-1185">Reference proteome</keyword>
<feature type="chain" id="PRO_5003628969" evidence="2">
    <location>
        <begin position="21"/>
        <end position="409"/>
    </location>
</feature>
<keyword evidence="2" id="KW-0732">Signal</keyword>
<evidence type="ECO:0000313" key="3">
    <source>
        <dbReference type="EMBL" id="BAM07241.1"/>
    </source>
</evidence>
<dbReference type="PATRIC" id="fig|1162668.3.peg.1850"/>
<evidence type="ECO:0000313" key="4">
    <source>
        <dbReference type="Proteomes" id="UP000007382"/>
    </source>
</evidence>
<feature type="region of interest" description="Disordered" evidence="1">
    <location>
        <begin position="368"/>
        <end position="409"/>
    </location>
</feature>
<dbReference type="OrthoDB" id="9816234at2"/>
<reference evidence="3 4" key="1">
    <citation type="journal article" date="2012" name="J. Bacteriol.">
        <title>Complete Genome Sequence of Leptospirillum ferrooxidans Strain C2-3, Isolated from a Fresh Volcanic Ash Deposit on the Island of Miyake, Japan.</title>
        <authorList>
            <person name="Fujimura R."/>
            <person name="Sato Y."/>
            <person name="Nishizawa T."/>
            <person name="Oshima K."/>
            <person name="Kim S.-W."/>
            <person name="Hattori M."/>
            <person name="Kamijo T."/>
            <person name="Ohta H."/>
        </authorList>
    </citation>
    <scope>NUCLEOTIDE SEQUENCE [LARGE SCALE GENOMIC DNA]</scope>
    <source>
        <strain evidence="3 4">C2-3</strain>
    </source>
</reference>